<reference evidence="1" key="4">
    <citation type="submission" date="2025-08" db="UniProtKB">
        <authorList>
            <consortium name="Ensembl"/>
        </authorList>
    </citation>
    <scope>IDENTIFICATION</scope>
</reference>
<reference evidence="1" key="5">
    <citation type="submission" date="2025-09" db="UniProtKB">
        <authorList>
            <consortium name="Ensembl"/>
        </authorList>
    </citation>
    <scope>IDENTIFICATION</scope>
</reference>
<dbReference type="HGNC" id="HGNC:1055">
    <property type="gene designation" value="BLCAP"/>
</dbReference>
<dbReference type="Proteomes" id="UP000005640">
    <property type="component" value="Chromosome 20"/>
</dbReference>
<dbReference type="Antibodypedia" id="57254">
    <property type="antibodies" value="44 antibodies from 20 providers"/>
</dbReference>
<reference evidence="1 2" key="2">
    <citation type="journal article" date="2001" name="Nature">
        <title>The DNA sequence and comparative analysis of human chromosome 20.</title>
        <authorList>
            <person name="Deloukas P."/>
            <person name="Matthews L.H."/>
            <person name="Ashurst J."/>
            <person name="Burton J."/>
            <person name="Gilbert J.G."/>
            <person name="Jones M."/>
            <person name="Stavrides G."/>
            <person name="Almeida J.P."/>
            <person name="Babbage A.K."/>
            <person name="Bagguley C.L."/>
            <person name="Bailey J."/>
            <person name="Barlow K.F."/>
            <person name="Bates K.N."/>
            <person name="Beard L.M."/>
            <person name="Beare D.M."/>
            <person name="Beasley O.P."/>
            <person name="Bird C.P."/>
            <person name="Blakey S.E."/>
            <person name="Bridgeman A.M."/>
            <person name="Brown A.J."/>
            <person name="Buck D."/>
            <person name="Burrill W."/>
            <person name="Butler A.P."/>
            <person name="Carder C."/>
            <person name="Carter N.P."/>
            <person name="Chapman J.C."/>
            <person name="Clamp M."/>
            <person name="Clark G."/>
            <person name="Clark L.N."/>
            <person name="Clark S.Y."/>
            <person name="Clee C.M."/>
            <person name="Clegg S."/>
            <person name="Cobley V.E."/>
            <person name="Collier R.E."/>
            <person name="Connor R."/>
            <person name="Corby N.R."/>
            <person name="Coulson A."/>
            <person name="Coville G.J."/>
            <person name="Deadman R."/>
            <person name="Dhami P."/>
            <person name="Dunn M."/>
            <person name="Ellington A.G."/>
            <person name="Frankland J.A."/>
            <person name="Fraser A."/>
            <person name="French L."/>
            <person name="Garner P."/>
            <person name="Grafham D.V."/>
            <person name="Griffiths C."/>
            <person name="Griffiths M.N."/>
            <person name="Gwilliam R."/>
            <person name="Hall R.E."/>
            <person name="Hammond S."/>
            <person name="Harley J.L."/>
            <person name="Heath P.D."/>
            <person name="Ho S."/>
            <person name="Holden J.L."/>
            <person name="Howden P.J."/>
            <person name="Huckle E."/>
            <person name="Hunt A.R."/>
            <person name="Hunt S.E."/>
            <person name="Jekosch K."/>
            <person name="Johnson C.M."/>
            <person name="Johnson D."/>
            <person name="Kay M.P."/>
            <person name="Kimberley A.M."/>
            <person name="King A."/>
            <person name="Knights A."/>
            <person name="Laird G.K."/>
            <person name="Lawlor S."/>
            <person name="Lehvaslaiho M.H."/>
            <person name="Leversha M."/>
            <person name="Lloyd C."/>
            <person name="Lloyd D.M."/>
            <person name="Lovell J.D."/>
            <person name="Marsh V.L."/>
            <person name="Martin S.L."/>
            <person name="McConnachie L.J."/>
            <person name="McLay K."/>
            <person name="McMurray A.A."/>
            <person name="Milne S."/>
            <person name="Mistry D."/>
            <person name="Moore M.J."/>
            <person name="Mullikin J.C."/>
            <person name="Nickerson T."/>
            <person name="Oliver K."/>
            <person name="Parker A."/>
            <person name="Patel R."/>
            <person name="Pearce T.A."/>
            <person name="Peck A.I."/>
            <person name="Phillimore B.J."/>
            <person name="Prathalingam S.R."/>
            <person name="Plumb R.W."/>
            <person name="Ramsay H."/>
            <person name="Rice C.M."/>
            <person name="Ross M.T."/>
            <person name="Scott C.E."/>
            <person name="Sehra H.K."/>
            <person name="Shownkeen R."/>
            <person name="Sims S."/>
            <person name="Skuce C.D."/>
            <person name="Smith M.L."/>
            <person name="Soderlund C."/>
            <person name="Steward C.A."/>
            <person name="Sulston J.E."/>
            <person name="Swann M."/>
            <person name="Sycamore N."/>
            <person name="Taylor R."/>
            <person name="Tee L."/>
            <person name="Thomas D.W."/>
            <person name="Thorpe A."/>
            <person name="Tracey A."/>
            <person name="Tromans A.C."/>
            <person name="Vaudin M."/>
            <person name="Wall M."/>
            <person name="Wallis J.M."/>
            <person name="Whitehead S.L."/>
            <person name="Whittaker P."/>
            <person name="Willey D.L."/>
            <person name="Williams L."/>
            <person name="Williams S.A."/>
            <person name="Wilming L."/>
            <person name="Wray P.W."/>
            <person name="Hubbard T."/>
            <person name="Durbin R.M."/>
            <person name="Bentley D.R."/>
            <person name="Beck S."/>
            <person name="Rogers J."/>
        </authorList>
    </citation>
    <scope>NUCLEOTIDE SEQUENCE [LARGE SCALE GENOMIC DNA]</scope>
</reference>
<gene>
    <name evidence="1" type="primary">BLCAP</name>
</gene>
<keyword evidence="2" id="KW-1185">Reference proteome</keyword>
<sequence length="7" mass="956">MYCLQWL</sequence>
<feature type="non-terminal residue" evidence="1">
    <location>
        <position position="7"/>
    </location>
</feature>
<dbReference type="VEuPathDB" id="HostDB:ENSG00000166619"/>
<dbReference type="GeneTree" id="ENSGT00390000014105"/>
<dbReference type="Ensembl" id="ENST00000456058.1">
    <property type="protein sequence ID" value="ENSP00000389735.1"/>
    <property type="gene ID" value="ENSG00000166619.15"/>
</dbReference>
<dbReference type="ExpressionAtlas" id="A0A1Y8ELN7">
    <property type="expression patterns" value="baseline and differential"/>
</dbReference>
<evidence type="ECO:0000313" key="1">
    <source>
        <dbReference type="Ensembl" id="ENSP00000389735.1"/>
    </source>
</evidence>
<name>A0A1Y8ELN7_HUMAN</name>
<proteinExistence type="predicted"/>
<accession>A0A1Y8ELN7</accession>
<reference evidence="1 2" key="3">
    <citation type="journal article" date="2004" name="Nature">
        <title>Finishing the euchromatic sequence of the human genome.</title>
        <authorList>
            <consortium name="International Human Genome Sequencing Consortium"/>
        </authorList>
    </citation>
    <scope>NUCLEOTIDE SEQUENCE [LARGE SCALE GENOMIC DNA]</scope>
</reference>
<dbReference type="EMBL" id="AL109614">
    <property type="status" value="NOT_ANNOTATED_CDS"/>
    <property type="molecule type" value="Genomic_DNA"/>
</dbReference>
<reference evidence="1 2" key="1">
    <citation type="journal article" date="2001" name="Nature">
        <title>Initial sequencing and analysis of the human genome.</title>
        <authorList>
            <consortium name="International Human Genome Sequencing Consortium"/>
            <person name="Lander E.S."/>
            <person name="Linton L.M."/>
            <person name="Birren B."/>
            <person name="Nusbaum C."/>
            <person name="Zody M.C."/>
            <person name="Baldwin J."/>
            <person name="Devon K."/>
            <person name="Dewar K."/>
            <person name="Doyle M."/>
            <person name="FitzHugh W."/>
            <person name="Funke R."/>
            <person name="Gage D."/>
            <person name="Harris K."/>
            <person name="Heaford A."/>
            <person name="Howland J."/>
            <person name="Kann L."/>
            <person name="Lehoczky J."/>
            <person name="LeVine R."/>
            <person name="McEwan P."/>
            <person name="McKernan K."/>
            <person name="Meldrim J."/>
            <person name="Mesirov J.P."/>
            <person name="Miranda C."/>
            <person name="Morris W."/>
            <person name="Naylor J."/>
            <person name="Raymond C."/>
            <person name="Rosetti M."/>
            <person name="Santos R."/>
            <person name="Sheridan A."/>
            <person name="Sougnez C."/>
            <person name="Stange-Thomann N."/>
            <person name="Stojanovic N."/>
            <person name="Subramanian A."/>
            <person name="Wyman D."/>
            <person name="Rogers J."/>
            <person name="Sulston J."/>
            <person name="Ainscough R."/>
            <person name="Beck S."/>
            <person name="Bentley D."/>
            <person name="Burton J."/>
            <person name="Clee C."/>
            <person name="Carter N."/>
            <person name="Coulson A."/>
            <person name="Deadman R."/>
            <person name="Deloukas P."/>
            <person name="Dunham A."/>
            <person name="Dunham I."/>
            <person name="Durbin R."/>
            <person name="French L."/>
            <person name="Grafham D."/>
            <person name="Gregory S."/>
            <person name="Hubbard T."/>
            <person name="Humphray S."/>
            <person name="Hunt A."/>
            <person name="Jones M."/>
            <person name="Lloyd C."/>
            <person name="McMurray A."/>
            <person name="Matthews L."/>
            <person name="Mercer S."/>
            <person name="Milne S."/>
            <person name="Mullikin J.C."/>
            <person name="Mungall A."/>
            <person name="Plumb R."/>
            <person name="Ross M."/>
            <person name="Shownkeen R."/>
            <person name="Sims S."/>
            <person name="Waterston R.H."/>
            <person name="Wilson R.K."/>
            <person name="Hillier L.W."/>
            <person name="McPherson J.D."/>
            <person name="Marra M.A."/>
            <person name="Mardis E.R."/>
            <person name="Fulton L.A."/>
            <person name="Chinwalla A.T."/>
            <person name="Pepin K.H."/>
            <person name="Gish W.R."/>
            <person name="Chissoe S.L."/>
            <person name="Wendl M.C."/>
            <person name="Delehaunty K.D."/>
            <person name="Miner T.L."/>
            <person name="Delehaunty A."/>
            <person name="Kramer J.B."/>
            <person name="Cook L.L."/>
            <person name="Fulton R.S."/>
            <person name="Johnson D.L."/>
            <person name="Minx P.J."/>
            <person name="Clifton S.W."/>
            <person name="Hawkins T."/>
            <person name="Branscomb E."/>
            <person name="Predki P."/>
            <person name="Richardson P."/>
            <person name="Wenning S."/>
            <person name="Slezak T."/>
            <person name="Doggett N."/>
            <person name="Cheng J.F."/>
            <person name="Olsen A."/>
            <person name="Lucas S."/>
            <person name="Elkin C."/>
            <person name="Uberbacher E."/>
            <person name="Frazier M."/>
            <person name="Gibbs R.A."/>
            <person name="Muzny D.M."/>
            <person name="Scherer S.E."/>
            <person name="Bouck J.B."/>
            <person name="Sodergren E.J."/>
            <person name="Worley K.C."/>
            <person name="Rives C.M."/>
            <person name="Gorrell J.H."/>
            <person name="Metzker M.L."/>
            <person name="Naylor S.L."/>
            <person name="Kucherlapati R.S."/>
            <person name="Nelson D.L."/>
            <person name="Weinstock G.M."/>
            <person name="Sakaki Y."/>
            <person name="Fujiyama A."/>
            <person name="Hattori M."/>
            <person name="Yada T."/>
            <person name="Toyoda A."/>
            <person name="Itoh T."/>
            <person name="Kawagoe C."/>
            <person name="Watanabe H."/>
            <person name="Totoki Y."/>
            <person name="Taylor T."/>
            <person name="Weissenbach J."/>
            <person name="Heilig R."/>
            <person name="Saurin W."/>
            <person name="Artiguenave F."/>
            <person name="Brottier P."/>
            <person name="Bruls T."/>
            <person name="Pelletier E."/>
            <person name="Robert C."/>
            <person name="Wincker P."/>
            <person name="Smith D.R."/>
            <person name="Doucette-Stamm L."/>
            <person name="Rubenfield M."/>
            <person name="Weinstock K."/>
            <person name="Lee H.M."/>
            <person name="Dubois J."/>
            <person name="Rosenthal A."/>
            <person name="Platzer M."/>
            <person name="Nyakatura G."/>
            <person name="Taudien S."/>
            <person name="Rump A."/>
            <person name="Yang H."/>
            <person name="Yu J."/>
            <person name="Wang J."/>
            <person name="Huang G."/>
            <person name="Gu J."/>
            <person name="Hood L."/>
            <person name="Rowen L."/>
            <person name="Madan A."/>
            <person name="Qin S."/>
            <person name="Davis R.W."/>
            <person name="Federspiel N.A."/>
            <person name="Abola A.P."/>
            <person name="Proctor M.J."/>
            <person name="Myers R.M."/>
            <person name="Schmutz J."/>
            <person name="Dickson M."/>
            <person name="Grimwood J."/>
            <person name="Cox D.R."/>
            <person name="Olson M.V."/>
            <person name="Kaul R."/>
            <person name="Raymond C."/>
            <person name="Shimizu N."/>
            <person name="Kawasaki K."/>
            <person name="Minoshima S."/>
            <person name="Evans G.A."/>
            <person name="Athanasiou M."/>
            <person name="Schultz R."/>
            <person name="Roe B.A."/>
            <person name="Chen F."/>
            <person name="Pan H."/>
            <person name="Ramser J."/>
            <person name="Lehrach H."/>
            <person name="Reinhardt R."/>
            <person name="McCombie W.R."/>
            <person name="de la Bastide M."/>
            <person name="Dedhia N."/>
            <person name="Blocker H."/>
            <person name="Hornischer K."/>
            <person name="Nordsiek G."/>
            <person name="Agarwala R."/>
            <person name="Aravind L."/>
            <person name="Bailey J.A."/>
            <person name="Bateman A."/>
            <person name="Batzoglou S."/>
            <person name="Birney E."/>
            <person name="Bork P."/>
            <person name="Brown D.G."/>
            <person name="Burge C.B."/>
            <person name="Cerutti L."/>
            <person name="Chen H.C."/>
            <person name="Church D."/>
            <person name="Clamp M."/>
            <person name="Copley R.R."/>
            <person name="Doerks T."/>
            <person name="Eddy S.R."/>
            <person name="Eichler E.E."/>
            <person name="Furey T.S."/>
            <person name="Galagan J."/>
            <person name="Gilbert J.G."/>
            <person name="Harmon C."/>
            <person name="Hayashizaki Y."/>
            <person name="Haussler D."/>
            <person name="Hermjakob H."/>
            <person name="Hokamp K."/>
            <person name="Jang W."/>
            <person name="Johnson L.S."/>
            <person name="Jones T.A."/>
            <person name="Kasif S."/>
            <person name="Kaspryzk A."/>
            <person name="Kennedy S."/>
            <person name="Kent W.J."/>
            <person name="Kitts P."/>
            <person name="Koonin E.V."/>
            <person name="Korf I."/>
            <person name="Kulp D."/>
            <person name="Lancet D."/>
            <person name="Lowe T.M."/>
            <person name="McLysaght A."/>
            <person name="Mikkelsen T."/>
            <person name="Moran J.V."/>
            <person name="Mulder N."/>
            <person name="Pollara V.J."/>
            <person name="Ponting C.P."/>
            <person name="Schuler G."/>
            <person name="Schultz J."/>
            <person name="Slater G."/>
            <person name="Smit A.F."/>
            <person name="Stupka E."/>
            <person name="Szustakowski J."/>
            <person name="Thierry-Mieg D."/>
            <person name="Thierry-Mieg J."/>
            <person name="Wagner L."/>
            <person name="Wallis J."/>
            <person name="Wheeler R."/>
            <person name="Williams A."/>
            <person name="Wolf Y.I."/>
            <person name="Wolfe K.H."/>
            <person name="Yang S.P."/>
            <person name="Yeh R.F."/>
            <person name="Collins F."/>
            <person name="Guyer M.S."/>
            <person name="Peterson J."/>
            <person name="Felsenfeld A."/>
            <person name="Wetterstrand K.A."/>
            <person name="Patrinos A."/>
            <person name="Morgan M.J."/>
            <person name="de Jong P."/>
            <person name="Catanese J.J."/>
            <person name="Osoegawa K."/>
            <person name="Shizuya H."/>
            <person name="Choi S."/>
            <person name="Chen Y.J."/>
        </authorList>
    </citation>
    <scope>NUCLEOTIDE SEQUENCE [LARGE SCALE GENOMIC DNA]</scope>
</reference>
<dbReference type="OpenTargets" id="ENSG00000166619"/>
<protein>
    <submittedName>
        <fullName evidence="1">BLCAP apoptosis inducing factor</fullName>
    </submittedName>
</protein>
<dbReference type="OrthoDB" id="5772623at2759"/>
<dbReference type="Bgee" id="ENSG00000166619">
    <property type="expression patterns" value="Expressed in secondary oocyte and 209 other cell types or tissues"/>
</dbReference>
<dbReference type="Ensembl" id="ENST00000456058.1">
    <property type="protein sequence ID" value="ENSP00000389735.1"/>
    <property type="gene ID" value="ENSG00000166619.16"/>
</dbReference>
<organism evidence="1 2">
    <name type="scientific">Homo sapiens</name>
    <name type="common">Human</name>
    <dbReference type="NCBI Taxonomy" id="9606"/>
    <lineage>
        <taxon>Eukaryota</taxon>
        <taxon>Metazoa</taxon>
        <taxon>Chordata</taxon>
        <taxon>Craniata</taxon>
        <taxon>Vertebrata</taxon>
        <taxon>Euteleostomi</taxon>
        <taxon>Mammalia</taxon>
        <taxon>Eutheria</taxon>
        <taxon>Euarchontoglires</taxon>
        <taxon>Primates</taxon>
        <taxon>Haplorrhini</taxon>
        <taxon>Catarrhini</taxon>
        <taxon>Hominidae</taxon>
        <taxon>Homo</taxon>
    </lineage>
</organism>
<evidence type="ECO:0000313" key="2">
    <source>
        <dbReference type="Proteomes" id="UP000005640"/>
    </source>
</evidence>
<dbReference type="ChiTaRS" id="BLCAP">
    <property type="organism name" value="human"/>
</dbReference>